<reference evidence="2 3" key="1">
    <citation type="journal article" date="2012" name="Proc. Natl. Acad. Sci. U.S.A.">
        <title>Comparative genomics of Ceriporiopsis subvermispora and Phanerochaete chrysosporium provide insight into selective ligninolysis.</title>
        <authorList>
            <person name="Fernandez-Fueyo E."/>
            <person name="Ruiz-Duenas F.J."/>
            <person name="Ferreira P."/>
            <person name="Floudas D."/>
            <person name="Hibbett D.S."/>
            <person name="Canessa P."/>
            <person name="Larrondo L.F."/>
            <person name="James T.Y."/>
            <person name="Seelenfreund D."/>
            <person name="Lobos S."/>
            <person name="Polanco R."/>
            <person name="Tello M."/>
            <person name="Honda Y."/>
            <person name="Watanabe T."/>
            <person name="Watanabe T."/>
            <person name="Ryu J.S."/>
            <person name="Kubicek C.P."/>
            <person name="Schmoll M."/>
            <person name="Gaskell J."/>
            <person name="Hammel K.E."/>
            <person name="St John F.J."/>
            <person name="Vanden Wymelenberg A."/>
            <person name="Sabat G."/>
            <person name="Splinter BonDurant S."/>
            <person name="Syed K."/>
            <person name="Yadav J.S."/>
            <person name="Doddapaneni H."/>
            <person name="Subramanian V."/>
            <person name="Lavin J.L."/>
            <person name="Oguiza J.A."/>
            <person name="Perez G."/>
            <person name="Pisabarro A.G."/>
            <person name="Ramirez L."/>
            <person name="Santoyo F."/>
            <person name="Master E."/>
            <person name="Coutinho P.M."/>
            <person name="Henrissat B."/>
            <person name="Lombard V."/>
            <person name="Magnuson J.K."/>
            <person name="Kuees U."/>
            <person name="Hori C."/>
            <person name="Igarashi K."/>
            <person name="Samejima M."/>
            <person name="Held B.W."/>
            <person name="Barry K.W."/>
            <person name="LaButti K.M."/>
            <person name="Lapidus A."/>
            <person name="Lindquist E.A."/>
            <person name="Lucas S.M."/>
            <person name="Riley R."/>
            <person name="Salamov A.A."/>
            <person name="Hoffmeister D."/>
            <person name="Schwenk D."/>
            <person name="Hadar Y."/>
            <person name="Yarden O."/>
            <person name="de Vries R.P."/>
            <person name="Wiebenga A."/>
            <person name="Stenlid J."/>
            <person name="Eastwood D."/>
            <person name="Grigoriev I.V."/>
            <person name="Berka R.M."/>
            <person name="Blanchette R.A."/>
            <person name="Kersten P."/>
            <person name="Martinez A.T."/>
            <person name="Vicuna R."/>
            <person name="Cullen D."/>
        </authorList>
    </citation>
    <scope>NUCLEOTIDE SEQUENCE [LARGE SCALE GENOMIC DNA]</scope>
    <source>
        <strain evidence="2 3">B</strain>
    </source>
</reference>
<name>M2R8Q2_CERS8</name>
<dbReference type="HOGENOM" id="CLU_591827_0_0_1"/>
<feature type="region of interest" description="Disordered" evidence="1">
    <location>
        <begin position="1"/>
        <end position="53"/>
    </location>
</feature>
<accession>M2R8Q2</accession>
<gene>
    <name evidence="2" type="ORF">CERSUDRAFT_75722</name>
</gene>
<dbReference type="OrthoDB" id="2758040at2759"/>
<sequence>MNIDPSLGPSSEQADANFPSPPGLEVEEPGPVLAVPQNPEPDAPATHQPYLPPEITDDILDYLDAESDGPTLRACALAGRVLHPRARANLFRTLYITKPRDCGRAAAWFAEPQYARCVQHLMLNQSALESGSDEWDDETTAALLRCFHPRSGEEQDCSDHEMGDTCTAGVKTLVMYWIRVEEMPLTTAVLAIPSVTTLTFAYLSFTKPEDFRLFMNGFPALERLTIGGICVGEASVPWNPSRDALPSVPMPRLYRLDLSRMRETNHCEELILQWLLDQELEDIHIKWLGYIGFRNGLELPPAVLKALGASVEHLCMGHEMCEVFDGRPQPGSDPLLEHLTSLRSIELHFKTREPEERIMFPMEDLMAQIKSKPRSIYINLEGACLPEVFRVDAWDLGDLDNALSFQSQYDQLEDVNVKISIYKDSPLEYERAPGTQMVGLVMSAMPEMKERGVLRVKMDYFG</sequence>
<evidence type="ECO:0000256" key="1">
    <source>
        <dbReference type="SAM" id="MobiDB-lite"/>
    </source>
</evidence>
<proteinExistence type="predicted"/>
<keyword evidence="3" id="KW-1185">Reference proteome</keyword>
<evidence type="ECO:0008006" key="4">
    <source>
        <dbReference type="Google" id="ProtNLM"/>
    </source>
</evidence>
<evidence type="ECO:0000313" key="3">
    <source>
        <dbReference type="Proteomes" id="UP000016930"/>
    </source>
</evidence>
<dbReference type="AlphaFoldDB" id="M2R8Q2"/>
<protein>
    <recommendedName>
        <fullName evidence="4">F-box domain-containing protein</fullName>
    </recommendedName>
</protein>
<organism evidence="2 3">
    <name type="scientific">Ceriporiopsis subvermispora (strain B)</name>
    <name type="common">White-rot fungus</name>
    <name type="synonym">Gelatoporia subvermispora</name>
    <dbReference type="NCBI Taxonomy" id="914234"/>
    <lineage>
        <taxon>Eukaryota</taxon>
        <taxon>Fungi</taxon>
        <taxon>Dikarya</taxon>
        <taxon>Basidiomycota</taxon>
        <taxon>Agaricomycotina</taxon>
        <taxon>Agaricomycetes</taxon>
        <taxon>Polyporales</taxon>
        <taxon>Gelatoporiaceae</taxon>
        <taxon>Gelatoporia</taxon>
    </lineage>
</organism>
<dbReference type="Proteomes" id="UP000016930">
    <property type="component" value="Unassembled WGS sequence"/>
</dbReference>
<evidence type="ECO:0000313" key="2">
    <source>
        <dbReference type="EMBL" id="EMD34812.1"/>
    </source>
</evidence>
<dbReference type="EMBL" id="KB445802">
    <property type="protein sequence ID" value="EMD34812.1"/>
    <property type="molecule type" value="Genomic_DNA"/>
</dbReference>